<dbReference type="EMBL" id="SGPK01000271">
    <property type="protein sequence ID" value="THH05313.1"/>
    <property type="molecule type" value="Genomic_DNA"/>
</dbReference>
<accession>A0A4V3XCC0</accession>
<feature type="non-terminal residue" evidence="2">
    <location>
        <position position="1"/>
    </location>
</feature>
<feature type="region of interest" description="Disordered" evidence="1">
    <location>
        <begin position="116"/>
        <end position="143"/>
    </location>
</feature>
<name>A0A4V3XCC0_9AGAM</name>
<protein>
    <submittedName>
        <fullName evidence="2">Uncharacterized protein</fullName>
    </submittedName>
</protein>
<dbReference type="AlphaFoldDB" id="A0A4V3XCC0"/>
<gene>
    <name evidence="2" type="ORF">EW145_g4887</name>
</gene>
<evidence type="ECO:0000256" key="1">
    <source>
        <dbReference type="SAM" id="MobiDB-lite"/>
    </source>
</evidence>
<proteinExistence type="predicted"/>
<dbReference type="Proteomes" id="UP000308199">
    <property type="component" value="Unassembled WGS sequence"/>
</dbReference>
<feature type="compositionally biased region" description="Low complexity" evidence="1">
    <location>
        <begin position="118"/>
        <end position="131"/>
    </location>
</feature>
<evidence type="ECO:0000313" key="3">
    <source>
        <dbReference type="Proteomes" id="UP000308199"/>
    </source>
</evidence>
<comment type="caution">
    <text evidence="2">The sequence shown here is derived from an EMBL/GenBank/DDBJ whole genome shotgun (WGS) entry which is preliminary data.</text>
</comment>
<keyword evidence="3" id="KW-1185">Reference proteome</keyword>
<evidence type="ECO:0000313" key="2">
    <source>
        <dbReference type="EMBL" id="THH05313.1"/>
    </source>
</evidence>
<reference evidence="2 3" key="1">
    <citation type="submission" date="2019-02" db="EMBL/GenBank/DDBJ databases">
        <title>Genome sequencing of the rare red list fungi Phellinidium pouzarii.</title>
        <authorList>
            <person name="Buettner E."/>
            <person name="Kellner H."/>
        </authorList>
    </citation>
    <scope>NUCLEOTIDE SEQUENCE [LARGE SCALE GENOMIC DNA]</scope>
    <source>
        <strain evidence="2 3">DSM 108285</strain>
    </source>
</reference>
<sequence>YWRTIALDSPRLWTYAKVEVINQALSPALKLLPLYLLRSNLCSIVIDVDFLTTTAYSEQSSNPLRHLFEEIVNLACQYRPAYILEDSRLMTHLETSSTERQPTREEWYFWTSGIAKPSRPSSVLSGSSSDSDTQLIGTSHTTPDSLPSVTIRAQHVSVGTFTLEPYTSWTPSLAILILNDHNHFTHLTPNKAAHILRTSPLLLYYSVHIDYADLPDDAEQGEPIELIYLRSLEMSWAVWVDPGPLFDMLCTPSLESLKLALSWTPNLERLWLEGCLLDDTVIHGLYSGGNGVLRTLSTLILDECYGVDIEVLALVLEEHASANGGNPPPMRVHVYNCGMVDPAHIRLSDEMNITNIEF</sequence>
<dbReference type="SUPFAM" id="SSF52047">
    <property type="entry name" value="RNI-like"/>
    <property type="match status" value="1"/>
</dbReference>
<organism evidence="2 3">
    <name type="scientific">Phellinidium pouzarii</name>
    <dbReference type="NCBI Taxonomy" id="167371"/>
    <lineage>
        <taxon>Eukaryota</taxon>
        <taxon>Fungi</taxon>
        <taxon>Dikarya</taxon>
        <taxon>Basidiomycota</taxon>
        <taxon>Agaricomycotina</taxon>
        <taxon>Agaricomycetes</taxon>
        <taxon>Hymenochaetales</taxon>
        <taxon>Hymenochaetaceae</taxon>
        <taxon>Phellinidium</taxon>
    </lineage>
</organism>
<feature type="compositionally biased region" description="Polar residues" evidence="1">
    <location>
        <begin position="132"/>
        <end position="143"/>
    </location>
</feature>